<keyword evidence="2" id="KW-0732">Signal</keyword>
<organism evidence="3 4">
    <name type="scientific">Larkinella punicea</name>
    <dbReference type="NCBI Taxonomy" id="2315727"/>
    <lineage>
        <taxon>Bacteria</taxon>
        <taxon>Pseudomonadati</taxon>
        <taxon>Bacteroidota</taxon>
        <taxon>Cytophagia</taxon>
        <taxon>Cytophagales</taxon>
        <taxon>Spirosomataceae</taxon>
        <taxon>Larkinella</taxon>
    </lineage>
</organism>
<dbReference type="OrthoDB" id="658990at2"/>
<sequence>MKKSLTLLMILLTLSLSVAVRAQTKARVLKTPAAAPARKPAPRTPGPPAADRANSSKLPQKTTPPPPPPPTPPPAPPSTTTQPSPVRGYAWKSSRSPSYGYKKGDNLLNIGVGLSSYYYGNPIGLSYEVGVDKDFSVGAQLDYNSGNYGNYYYNSSRWRYTATYLGLRGSFHANRLLKLNTQKVDLYAGLGLGYRSFRWNDSGYGYGYDSRSGLFLNYFIGGKYYFSPKVGAFLELGYTGLSSSRVGLSVKF</sequence>
<feature type="region of interest" description="Disordered" evidence="1">
    <location>
        <begin position="29"/>
        <end position="96"/>
    </location>
</feature>
<dbReference type="SUPFAM" id="SSF101447">
    <property type="entry name" value="Formin homology 2 domain (FH2 domain)"/>
    <property type="match status" value="1"/>
</dbReference>
<proteinExistence type="predicted"/>
<comment type="caution">
    <text evidence="3">The sequence shown here is derived from an EMBL/GenBank/DDBJ whole genome shotgun (WGS) entry which is preliminary data.</text>
</comment>
<evidence type="ECO:0000313" key="4">
    <source>
        <dbReference type="Proteomes" id="UP000253383"/>
    </source>
</evidence>
<evidence type="ECO:0008006" key="5">
    <source>
        <dbReference type="Google" id="ProtNLM"/>
    </source>
</evidence>
<dbReference type="InterPro" id="IPR011250">
    <property type="entry name" value="OMP/PagP_B-barrel"/>
</dbReference>
<keyword evidence="4" id="KW-1185">Reference proteome</keyword>
<dbReference type="Proteomes" id="UP000253383">
    <property type="component" value="Unassembled WGS sequence"/>
</dbReference>
<feature type="chain" id="PRO_5017082914" description="Outer membrane protein beta-barrel domain-containing protein" evidence="2">
    <location>
        <begin position="23"/>
        <end position="252"/>
    </location>
</feature>
<dbReference type="SUPFAM" id="SSF56925">
    <property type="entry name" value="OMPA-like"/>
    <property type="match status" value="1"/>
</dbReference>
<evidence type="ECO:0000256" key="2">
    <source>
        <dbReference type="SAM" id="SignalP"/>
    </source>
</evidence>
<protein>
    <recommendedName>
        <fullName evidence="5">Outer membrane protein beta-barrel domain-containing protein</fullName>
    </recommendedName>
</protein>
<dbReference type="AlphaFoldDB" id="A0A368JH67"/>
<feature type="signal peptide" evidence="2">
    <location>
        <begin position="1"/>
        <end position="22"/>
    </location>
</feature>
<dbReference type="RefSeq" id="WP_114409239.1">
    <property type="nucleotide sequence ID" value="NZ_QOWE01000028.1"/>
</dbReference>
<evidence type="ECO:0000313" key="3">
    <source>
        <dbReference type="EMBL" id="RCR66396.1"/>
    </source>
</evidence>
<evidence type="ECO:0000256" key="1">
    <source>
        <dbReference type="SAM" id="MobiDB-lite"/>
    </source>
</evidence>
<gene>
    <name evidence="3" type="ORF">DUE52_27195</name>
</gene>
<dbReference type="EMBL" id="QOWE01000028">
    <property type="protein sequence ID" value="RCR66396.1"/>
    <property type="molecule type" value="Genomic_DNA"/>
</dbReference>
<reference evidence="3 4" key="1">
    <citation type="submission" date="2018-07" db="EMBL/GenBank/DDBJ databases">
        <title>Genome analysis of Larkinella rosea.</title>
        <authorList>
            <person name="Zhou Z."/>
            <person name="Wang G."/>
        </authorList>
    </citation>
    <scope>NUCLEOTIDE SEQUENCE [LARGE SCALE GENOMIC DNA]</scope>
    <source>
        <strain evidence="4">zzj9</strain>
    </source>
</reference>
<accession>A0A368JH67</accession>
<name>A0A368JH67_9BACT</name>
<feature type="compositionally biased region" description="Pro residues" evidence="1">
    <location>
        <begin position="62"/>
        <end position="77"/>
    </location>
</feature>